<keyword evidence="4 6" id="KW-0832">Ubl conjugation</keyword>
<keyword evidence="3 6" id="KW-1017">Isopeptide bond</keyword>
<evidence type="ECO:0000259" key="7">
    <source>
        <dbReference type="Pfam" id="PF04106"/>
    </source>
</evidence>
<dbReference type="InterPro" id="IPR048939">
    <property type="entry name" value="ATG5_UblA"/>
</dbReference>
<evidence type="ECO:0000256" key="3">
    <source>
        <dbReference type="ARBA" id="ARBA00022499"/>
    </source>
</evidence>
<evidence type="ECO:0000313" key="11">
    <source>
        <dbReference type="Proteomes" id="UP001152747"/>
    </source>
</evidence>
<dbReference type="InterPro" id="IPR007239">
    <property type="entry name" value="Atg5"/>
</dbReference>
<comment type="similarity">
    <text evidence="2 6">Belongs to the ATG5 family.</text>
</comment>
<evidence type="ECO:0000313" key="10">
    <source>
        <dbReference type="EMBL" id="CAI5437478.1"/>
    </source>
</evidence>
<comment type="caution">
    <text evidence="10">The sequence shown here is derived from an EMBL/GenBank/DDBJ whole genome shotgun (WGS) entry which is preliminary data.</text>
</comment>
<evidence type="ECO:0000256" key="5">
    <source>
        <dbReference type="ARBA" id="ARBA00023006"/>
    </source>
</evidence>
<dbReference type="InterPro" id="IPR042526">
    <property type="entry name" value="Atg5_HR"/>
</dbReference>
<feature type="domain" description="Autophagy protein ATG5 UblA" evidence="9">
    <location>
        <begin position="9"/>
        <end position="99"/>
    </location>
</feature>
<comment type="subcellular location">
    <subcellularLocation>
        <location evidence="1 6">Preautophagosomal structure membrane</location>
        <topology evidence="1 6">Peripheral membrane protein</topology>
    </subcellularLocation>
</comment>
<dbReference type="GO" id="GO:0044233">
    <property type="term" value="C:mitochondria-associated endoplasmic reticulum membrane contact site"/>
    <property type="evidence" value="ECO:0007669"/>
    <property type="project" value="TreeGrafter"/>
</dbReference>
<dbReference type="InterPro" id="IPR048940">
    <property type="entry name" value="ATG5_HBR"/>
</dbReference>
<dbReference type="Pfam" id="PF04106">
    <property type="entry name" value="ATG5_UblB"/>
    <property type="match status" value="1"/>
</dbReference>
<dbReference type="Gene3D" id="3.10.20.620">
    <property type="match status" value="1"/>
</dbReference>
<protein>
    <recommendedName>
        <fullName evidence="6">Autophagy protein 5</fullName>
    </recommendedName>
</protein>
<dbReference type="GO" id="GO:0034727">
    <property type="term" value="P:piecemeal microautophagy of the nucleus"/>
    <property type="evidence" value="ECO:0007669"/>
    <property type="project" value="TreeGrafter"/>
</dbReference>
<organism evidence="10 11">
    <name type="scientific">Caenorhabditis angaria</name>
    <dbReference type="NCBI Taxonomy" id="860376"/>
    <lineage>
        <taxon>Eukaryota</taxon>
        <taxon>Metazoa</taxon>
        <taxon>Ecdysozoa</taxon>
        <taxon>Nematoda</taxon>
        <taxon>Chromadorea</taxon>
        <taxon>Rhabditida</taxon>
        <taxon>Rhabditina</taxon>
        <taxon>Rhabditomorpha</taxon>
        <taxon>Rhabditoidea</taxon>
        <taxon>Rhabditidae</taxon>
        <taxon>Peloderinae</taxon>
        <taxon>Caenorhabditis</taxon>
    </lineage>
</organism>
<dbReference type="Gene3D" id="3.10.20.90">
    <property type="entry name" value="Phosphatidylinositol 3-kinase Catalytic Subunit, Chain A, domain 1"/>
    <property type="match status" value="1"/>
</dbReference>
<comment type="function">
    <text evidence="6">Involved in autophagic vesicle formation.</text>
</comment>
<evidence type="ECO:0000256" key="4">
    <source>
        <dbReference type="ARBA" id="ARBA00022843"/>
    </source>
</evidence>
<keyword evidence="5 6" id="KW-0072">Autophagy</keyword>
<evidence type="ECO:0000256" key="2">
    <source>
        <dbReference type="ARBA" id="ARBA00006910"/>
    </source>
</evidence>
<dbReference type="InterPro" id="IPR048318">
    <property type="entry name" value="ATG5_UblB"/>
</dbReference>
<dbReference type="GO" id="GO:0019776">
    <property type="term" value="F:Atg8-family ligase activity"/>
    <property type="evidence" value="ECO:0007669"/>
    <property type="project" value="TreeGrafter"/>
</dbReference>
<feature type="domain" description="Autophagy protein ATG5 alpha-helical bundle region" evidence="8">
    <location>
        <begin position="113"/>
        <end position="168"/>
    </location>
</feature>
<dbReference type="GO" id="GO:0007033">
    <property type="term" value="P:vacuole organization"/>
    <property type="evidence" value="ECO:0007669"/>
    <property type="project" value="UniProtKB-ARBA"/>
</dbReference>
<accession>A0A9P1I4G9</accession>
<dbReference type="Proteomes" id="UP001152747">
    <property type="component" value="Unassembled WGS sequence"/>
</dbReference>
<evidence type="ECO:0000256" key="1">
    <source>
        <dbReference type="ARBA" id="ARBA00004623"/>
    </source>
</evidence>
<dbReference type="GO" id="GO:0005776">
    <property type="term" value="C:autophagosome"/>
    <property type="evidence" value="ECO:0007669"/>
    <property type="project" value="TreeGrafter"/>
</dbReference>
<dbReference type="Gene3D" id="1.10.246.190">
    <property type="entry name" value="Autophagy protein Apg5, helix rich domain"/>
    <property type="match status" value="1"/>
</dbReference>
<evidence type="ECO:0000259" key="8">
    <source>
        <dbReference type="Pfam" id="PF20637"/>
    </source>
</evidence>
<evidence type="ECO:0000256" key="6">
    <source>
        <dbReference type="RuleBase" id="RU361202"/>
    </source>
</evidence>
<keyword evidence="11" id="KW-1185">Reference proteome</keyword>
<dbReference type="InterPro" id="IPR042527">
    <property type="entry name" value="Atg5_UblA_dom_sf"/>
</dbReference>
<name>A0A9P1I4G9_9PELO</name>
<reference evidence="10" key="1">
    <citation type="submission" date="2022-11" db="EMBL/GenBank/DDBJ databases">
        <authorList>
            <person name="Kikuchi T."/>
        </authorList>
    </citation>
    <scope>NUCLEOTIDE SEQUENCE</scope>
    <source>
        <strain evidence="10">PS1010</strain>
    </source>
</reference>
<dbReference type="GO" id="GO:0034274">
    <property type="term" value="C:Atg12-Atg5-Atg16 complex"/>
    <property type="evidence" value="ECO:0007669"/>
    <property type="project" value="TreeGrafter"/>
</dbReference>
<dbReference type="GO" id="GO:0000422">
    <property type="term" value="P:autophagy of mitochondrion"/>
    <property type="evidence" value="ECO:0007669"/>
    <property type="project" value="TreeGrafter"/>
</dbReference>
<dbReference type="Pfam" id="PF20638">
    <property type="entry name" value="ATG5_UblA"/>
    <property type="match status" value="1"/>
</dbReference>
<comment type="subunit">
    <text evidence="6">Conjugated with atg-12.</text>
</comment>
<dbReference type="OrthoDB" id="272162at2759"/>
<gene>
    <name evidence="10" type="ORF">CAMP_LOCUS115</name>
</gene>
<dbReference type="PANTHER" id="PTHR13040:SF2">
    <property type="entry name" value="AUTOPHAGY PROTEIN 5"/>
    <property type="match status" value="1"/>
</dbReference>
<evidence type="ECO:0000259" key="9">
    <source>
        <dbReference type="Pfam" id="PF20638"/>
    </source>
</evidence>
<proteinExistence type="inferred from homology"/>
<dbReference type="GO" id="GO:0006995">
    <property type="term" value="P:cellular response to nitrogen starvation"/>
    <property type="evidence" value="ECO:0007669"/>
    <property type="project" value="TreeGrafter"/>
</dbReference>
<dbReference type="PANTHER" id="PTHR13040">
    <property type="entry name" value="AUTOPHAGY PROTEIN 5"/>
    <property type="match status" value="1"/>
</dbReference>
<dbReference type="GO" id="GO:0034045">
    <property type="term" value="C:phagophore assembly site membrane"/>
    <property type="evidence" value="ECO:0007669"/>
    <property type="project" value="UniProtKB-SubCell"/>
</dbReference>
<sequence length="260" mass="30266">MDYEVCRKVWDSQIAAQITIQNRDEILPFYTMLPRFSYFSVVLQDILQFFTSRDNELNLDGEKIWLESKGVPLKMYIPIGVIFDLNNEVEGDTWHIVIKTSNAPSGYRTINRETMEQIYLQNLKEADFLKRKAETIQNMQIDEHRMLWDSICNNHFDDFWGINKKLMDTSDKMFDSIPLRVYERNRPAFKQTLLNPRNDSGELVTVGHAICQLLAISEILPTSTLISHGIRIPAETPLIYAAKNLTYPDNFVHICVLKND</sequence>
<feature type="domain" description="Autophagy protein ATG5 UblB" evidence="7">
    <location>
        <begin position="176"/>
        <end position="256"/>
    </location>
</feature>
<keyword evidence="6" id="KW-0472">Membrane</keyword>
<dbReference type="AlphaFoldDB" id="A0A9P1I4G9"/>
<dbReference type="Pfam" id="PF20637">
    <property type="entry name" value="ATG5_HBR"/>
    <property type="match status" value="1"/>
</dbReference>
<dbReference type="GO" id="GO:0061908">
    <property type="term" value="C:phagophore"/>
    <property type="evidence" value="ECO:0007669"/>
    <property type="project" value="TreeGrafter"/>
</dbReference>
<dbReference type="EMBL" id="CANHGI010000001">
    <property type="protein sequence ID" value="CAI5437478.1"/>
    <property type="molecule type" value="Genomic_DNA"/>
</dbReference>